<feature type="domain" description="GS catalytic" evidence="21">
    <location>
        <begin position="120"/>
        <end position="484"/>
    </location>
</feature>
<evidence type="ECO:0000256" key="5">
    <source>
        <dbReference type="ARBA" id="ARBA00022490"/>
    </source>
</evidence>
<evidence type="ECO:0000256" key="12">
    <source>
        <dbReference type="PIRSR" id="PIRSR604809-1"/>
    </source>
</evidence>
<feature type="binding site" evidence="13">
    <location>
        <position position="354"/>
    </location>
    <ligand>
        <name>ATP</name>
        <dbReference type="ChEBI" id="CHEBI:30616"/>
    </ligand>
</feature>
<feature type="binding site" evidence="13">
    <location>
        <position position="222"/>
    </location>
    <ligand>
        <name>ATP</name>
        <dbReference type="ChEBI" id="CHEBI:30616"/>
    </ligand>
</feature>
<dbReference type="GO" id="GO:0006542">
    <property type="term" value="P:glutamine biosynthetic process"/>
    <property type="evidence" value="ECO:0007669"/>
    <property type="project" value="InterPro"/>
</dbReference>
<evidence type="ECO:0000256" key="2">
    <source>
        <dbReference type="ARBA" id="ARBA00009897"/>
    </source>
</evidence>
<dbReference type="GO" id="GO:0005524">
    <property type="term" value="F:ATP binding"/>
    <property type="evidence" value="ECO:0007669"/>
    <property type="project" value="UniProtKB-KW"/>
</dbReference>
<dbReference type="SMART" id="SM01230">
    <property type="entry name" value="Gln-synt_C"/>
    <property type="match status" value="1"/>
</dbReference>
<dbReference type="PROSITE" id="PS51987">
    <property type="entry name" value="GS_CATALYTIC"/>
    <property type="match status" value="1"/>
</dbReference>
<dbReference type="AlphaFoldDB" id="F0S3Z3"/>
<evidence type="ECO:0000256" key="13">
    <source>
        <dbReference type="PIRSR" id="PIRSR604809-2"/>
    </source>
</evidence>
<dbReference type="PROSITE" id="PS00180">
    <property type="entry name" value="GLNA_1"/>
    <property type="match status" value="1"/>
</dbReference>
<dbReference type="SUPFAM" id="SSF54368">
    <property type="entry name" value="Glutamine synthetase, N-terminal domain"/>
    <property type="match status" value="1"/>
</dbReference>
<dbReference type="InterPro" id="IPR004809">
    <property type="entry name" value="Gln_synth_I"/>
</dbReference>
<dbReference type="InterPro" id="IPR027302">
    <property type="entry name" value="Gln_synth_N_conserv_site"/>
</dbReference>
<dbReference type="SUPFAM" id="SSF55931">
    <property type="entry name" value="Glutamine synthetase/guanido kinase"/>
    <property type="match status" value="1"/>
</dbReference>
<feature type="binding site" evidence="14">
    <location>
        <position position="372"/>
    </location>
    <ligand>
        <name>Mg(2+)</name>
        <dbReference type="ChEBI" id="CHEBI:18420"/>
        <label>1</label>
    </ligand>
</feature>
<feature type="binding site" evidence="12">
    <location>
        <position position="374"/>
    </location>
    <ligand>
        <name>L-glutamate</name>
        <dbReference type="ChEBI" id="CHEBI:29985"/>
    </ligand>
</feature>
<dbReference type="eggNOG" id="COG0174">
    <property type="taxonomic scope" value="Bacteria"/>
</dbReference>
<dbReference type="PROSITE" id="PS00182">
    <property type="entry name" value="GLNA_ADENYLATION"/>
    <property type="match status" value="1"/>
</dbReference>
<dbReference type="GO" id="GO:0004356">
    <property type="term" value="F:glutamine synthetase activity"/>
    <property type="evidence" value="ECO:0007669"/>
    <property type="project" value="UniProtKB-EC"/>
</dbReference>
<comment type="subcellular location">
    <subcellularLocation>
        <location evidence="1 18">Cytoplasm</location>
    </subcellularLocation>
</comment>
<feature type="binding site" evidence="13">
    <location>
        <begin position="286"/>
        <end position="288"/>
    </location>
    <ligand>
        <name>ATP</name>
        <dbReference type="ChEBI" id="CHEBI:30616"/>
    </ligand>
</feature>
<dbReference type="GO" id="GO:0016020">
    <property type="term" value="C:membrane"/>
    <property type="evidence" value="ECO:0007669"/>
    <property type="project" value="TreeGrafter"/>
</dbReference>
<reference evidence="23" key="2">
    <citation type="submission" date="2011-02" db="EMBL/GenBank/DDBJ databases">
        <title>The complete genome of Desulfurobacterium thermolithotrophum DSM 11699.</title>
        <authorList>
            <consortium name="US DOE Joint Genome Institute (JGI-PGF)"/>
            <person name="Lucas S."/>
            <person name="Copeland A."/>
            <person name="Lapidus A."/>
            <person name="Bruce D."/>
            <person name="Goodwin L."/>
            <person name="Pitluck S."/>
            <person name="Kyrpides N."/>
            <person name="Mavromatis K."/>
            <person name="Pagani I."/>
            <person name="Ivanova N."/>
            <person name="Mikhailova N."/>
            <person name="Daligault H."/>
            <person name="Detter J.C."/>
            <person name="Tapia R."/>
            <person name="Han C."/>
            <person name="Land M."/>
            <person name="Hauser L."/>
            <person name="Markowitz V."/>
            <person name="Cheng J.-F."/>
            <person name="Hugenholtz P."/>
            <person name="Woyke T."/>
            <person name="Wu D."/>
            <person name="Spring S."/>
            <person name="Brambilla E."/>
            <person name="Klenk H.-P."/>
            <person name="Eisen J.A."/>
        </authorList>
    </citation>
    <scope>NUCLEOTIDE SEQUENCE [LARGE SCALE GENOMIC DNA]</scope>
    <source>
        <strain evidence="23">DSM 11699 / BSA</strain>
    </source>
</reference>
<proteinExistence type="inferred from homology"/>
<dbReference type="InterPro" id="IPR008146">
    <property type="entry name" value="Gln_synth_cat_dom"/>
</dbReference>
<evidence type="ECO:0000256" key="16">
    <source>
        <dbReference type="PROSITE-ProRule" id="PRU01330"/>
    </source>
</evidence>
<comment type="catalytic activity">
    <reaction evidence="19">
        <text>L-glutamate + NH4(+) + ATP = L-glutamine + ADP + phosphate + H(+)</text>
        <dbReference type="Rhea" id="RHEA:16169"/>
        <dbReference type="ChEBI" id="CHEBI:15378"/>
        <dbReference type="ChEBI" id="CHEBI:28938"/>
        <dbReference type="ChEBI" id="CHEBI:29985"/>
        <dbReference type="ChEBI" id="CHEBI:30616"/>
        <dbReference type="ChEBI" id="CHEBI:43474"/>
        <dbReference type="ChEBI" id="CHEBI:58359"/>
        <dbReference type="ChEBI" id="CHEBI:456216"/>
        <dbReference type="EC" id="6.3.1.2"/>
    </reaction>
</comment>
<evidence type="ECO:0000256" key="10">
    <source>
        <dbReference type="ARBA" id="ARBA00022840"/>
    </source>
</evidence>
<feature type="binding site" evidence="12">
    <location>
        <begin position="279"/>
        <end position="280"/>
    </location>
    <ligand>
        <name>L-glutamate</name>
        <dbReference type="ChEBI" id="CHEBI:29985"/>
    </ligand>
</feature>
<feature type="binding site" evidence="14">
    <location>
        <position position="227"/>
    </location>
    <ligand>
        <name>Mg(2+)</name>
        <dbReference type="ChEBI" id="CHEBI:18420"/>
        <label>2</label>
    </ligand>
</feature>
<feature type="binding site" evidence="12">
    <location>
        <position position="342"/>
    </location>
    <ligand>
        <name>L-glutamate</name>
        <dbReference type="ChEBI" id="CHEBI:29985"/>
    </ligand>
</feature>
<evidence type="ECO:0000256" key="17">
    <source>
        <dbReference type="RuleBase" id="RU000384"/>
    </source>
</evidence>
<evidence type="ECO:0000256" key="4">
    <source>
        <dbReference type="ARBA" id="ARBA00021364"/>
    </source>
</evidence>
<evidence type="ECO:0000256" key="8">
    <source>
        <dbReference type="ARBA" id="ARBA00022723"/>
    </source>
</evidence>
<keyword evidence="6 15" id="KW-0597">Phosphoprotein</keyword>
<feature type="modified residue" description="O-AMP-tyrosine" evidence="15">
    <location>
        <position position="412"/>
    </location>
</feature>
<keyword evidence="9 13" id="KW-0547">Nucleotide-binding</keyword>
<dbReference type="InterPro" id="IPR001637">
    <property type="entry name" value="Gln_synth_I_adenylation_site"/>
</dbReference>
<dbReference type="PANTHER" id="PTHR43407">
    <property type="entry name" value="GLUTAMINE SYNTHETASE"/>
    <property type="match status" value="1"/>
</dbReference>
<keyword evidence="10 13" id="KW-0067">ATP-binding</keyword>
<organism evidence="22 23">
    <name type="scientific">Desulfurobacterium thermolithotrophum (strain DSM 11699 / BSA)</name>
    <dbReference type="NCBI Taxonomy" id="868864"/>
    <lineage>
        <taxon>Bacteria</taxon>
        <taxon>Pseudomonadati</taxon>
        <taxon>Aquificota</taxon>
        <taxon>Aquificia</taxon>
        <taxon>Desulfurobacteriales</taxon>
        <taxon>Desulfurobacteriaceae</taxon>
        <taxon>Desulfurobacterium</taxon>
    </lineage>
</organism>
<dbReference type="Pfam" id="PF03951">
    <property type="entry name" value="Gln-synt_N"/>
    <property type="match status" value="1"/>
</dbReference>
<keyword evidence="23" id="KW-1185">Reference proteome</keyword>
<dbReference type="NCBIfam" id="TIGR00653">
    <property type="entry name" value="GlnA"/>
    <property type="match status" value="1"/>
</dbReference>
<dbReference type="Proteomes" id="UP000007102">
    <property type="component" value="Chromosome"/>
</dbReference>
<feature type="binding site" evidence="14">
    <location>
        <position position="147"/>
    </location>
    <ligand>
        <name>Mg(2+)</name>
        <dbReference type="ChEBI" id="CHEBI:18420"/>
        <label>1</label>
    </ligand>
</feature>
<evidence type="ECO:0000259" key="21">
    <source>
        <dbReference type="PROSITE" id="PS51987"/>
    </source>
</evidence>
<dbReference type="STRING" id="868864.Dester_0926"/>
<protein>
    <recommendedName>
        <fullName evidence="4 19">Glutamine synthetase</fullName>
        <ecNumber evidence="19">6.3.1.2</ecNumber>
    </recommendedName>
</protein>
<dbReference type="Gene3D" id="3.10.20.70">
    <property type="entry name" value="Glutamine synthetase, N-terminal domain"/>
    <property type="match status" value="1"/>
</dbReference>
<gene>
    <name evidence="22" type="ordered locus">Dester_0926</name>
</gene>
<comment type="subunit">
    <text evidence="3 18">Oligomer of 12 subunits arranged in the form of two hexagons.</text>
</comment>
<comment type="similarity">
    <text evidence="2 16 17">Belongs to the glutamine synthetase family.</text>
</comment>
<dbReference type="FunCoup" id="F0S3Z3">
    <property type="interactions" value="429"/>
</dbReference>
<evidence type="ECO:0000256" key="1">
    <source>
        <dbReference type="ARBA" id="ARBA00004496"/>
    </source>
</evidence>
<keyword evidence="5 18" id="KW-0963">Cytoplasm</keyword>
<evidence type="ECO:0000256" key="11">
    <source>
        <dbReference type="ARBA" id="ARBA00022842"/>
    </source>
</evidence>
<dbReference type="InterPro" id="IPR036651">
    <property type="entry name" value="Gln_synt_N_sf"/>
</dbReference>
<feature type="binding site" evidence="14">
    <location>
        <position position="284"/>
    </location>
    <ligand>
        <name>Mg(2+)</name>
        <dbReference type="ChEBI" id="CHEBI:18420"/>
        <label>1</label>
    </ligand>
</feature>
<dbReference type="GO" id="GO:0005737">
    <property type="term" value="C:cytoplasm"/>
    <property type="evidence" value="ECO:0007669"/>
    <property type="project" value="UniProtKB-SubCell"/>
</dbReference>
<evidence type="ECO:0000256" key="14">
    <source>
        <dbReference type="PIRSR" id="PIRSR604809-3"/>
    </source>
</evidence>
<name>F0S3Z3_DESTD</name>
<evidence type="ECO:0000313" key="23">
    <source>
        <dbReference type="Proteomes" id="UP000007102"/>
    </source>
</evidence>
<dbReference type="GO" id="GO:0046872">
    <property type="term" value="F:metal ion binding"/>
    <property type="evidence" value="ECO:0007669"/>
    <property type="project" value="UniProtKB-KW"/>
</dbReference>
<dbReference type="InterPro" id="IPR008147">
    <property type="entry name" value="Gln_synt_N"/>
</dbReference>
<keyword evidence="7 19" id="KW-0436">Ligase</keyword>
<reference evidence="22 23" key="1">
    <citation type="journal article" date="2011" name="Stand. Genomic Sci.">
        <title>Complete genome sequence of the thermophilic sulfur-reducer Desulfurobacterium thermolithotrophum type strain (BSA(T)) from a deep-sea hydrothermal vent.</title>
        <authorList>
            <person name="Goker M."/>
            <person name="Daligault H."/>
            <person name="Mwirichia R."/>
            <person name="Lapidus A."/>
            <person name="Lucas S."/>
            <person name="Deshpande S."/>
            <person name="Pagani I."/>
            <person name="Tapia R."/>
            <person name="Cheng J.F."/>
            <person name="Goodwin L."/>
            <person name="Pitluck S."/>
            <person name="Liolios K."/>
            <person name="Ivanova N."/>
            <person name="Mavromatis K."/>
            <person name="Mikhailova N."/>
            <person name="Pati A."/>
            <person name="Chen A."/>
            <person name="Palaniappan K."/>
            <person name="Han C."/>
            <person name="Land M."/>
            <person name="Hauser L."/>
            <person name="Pan C."/>
            <person name="Brambilla E.M."/>
            <person name="Rohde M."/>
            <person name="Spring S."/>
            <person name="Sikorski J."/>
            <person name="Wirth R."/>
            <person name="Detter J.C."/>
            <person name="Woyke T."/>
            <person name="Bristow J."/>
            <person name="Eisen J.A."/>
            <person name="Markowitz V."/>
            <person name="Hugenholtz P."/>
            <person name="Kyrpides N.C."/>
            <person name="Klenk H.P."/>
        </authorList>
    </citation>
    <scope>NUCLEOTIDE SEQUENCE [LARGE SCALE GENOMIC DNA]</scope>
    <source>
        <strain evidence="23">DSM 11699 / BSA</strain>
    </source>
</reference>
<feature type="binding site" evidence="14">
    <location>
        <position position="145"/>
    </location>
    <ligand>
        <name>Mg(2+)</name>
        <dbReference type="ChEBI" id="CHEBI:18420"/>
        <label>1</label>
    </ligand>
</feature>
<keyword evidence="8 14" id="KW-0479">Metal-binding</keyword>
<comment type="cofactor">
    <cofactor evidence="14">
        <name>Mg(2+)</name>
        <dbReference type="ChEBI" id="CHEBI:18420"/>
    </cofactor>
    <text evidence="14">Binds 2 Mg(2+) ions per subunit.</text>
</comment>
<dbReference type="InterPro" id="IPR027303">
    <property type="entry name" value="Gln_synth_gly_rich_site"/>
</dbReference>
<accession>F0S3Z3</accession>
<dbReference type="GO" id="GO:0019740">
    <property type="term" value="P:nitrogen utilization"/>
    <property type="evidence" value="ECO:0007669"/>
    <property type="project" value="TreeGrafter"/>
</dbReference>
<dbReference type="Gene3D" id="3.30.590.10">
    <property type="entry name" value="Glutamine synthetase/guanido kinase, catalytic domain"/>
    <property type="match status" value="1"/>
</dbReference>
<dbReference type="FunFam" id="3.30.590.10:FF:000001">
    <property type="entry name" value="Glutamine synthetase"/>
    <property type="match status" value="1"/>
</dbReference>
<keyword evidence="11 14" id="KW-0460">Magnesium</keyword>
<evidence type="ECO:0000256" key="19">
    <source>
        <dbReference type="RuleBase" id="RU004356"/>
    </source>
</evidence>
<evidence type="ECO:0000313" key="22">
    <source>
        <dbReference type="EMBL" id="ADY73565.1"/>
    </source>
</evidence>
<sequence length="484" mass="54466">MHFKNTKKKEEPMKPKNAKEVVELIQREGIKFVDLRFTDMFGTWHHVTFPAHEISEESFEQGLFFDGSSIRQWQPINASDMMFKLDPTTATVDPLSEIPTLVVIADIVDPVTKEPYHKDPRNIAKKAIEYLKSTGIGDTVYCGPEPEFFIFDDVKYDVGMNFSFYEVDSVEGIWRTGADENPNLGHKIKVKGGYFPVPPADQLDHIRKVMAMKMEEAGLVVEALHHEVATGGQGEIDIRFGELVTAADNLMWVKYIVKNVAKMFGKTATFMPKPLFGDNGTGMHTHMSIWKNGENLFHGDSYAGLSETALYFIGGIIKHAKAVCAFTNPTVNSYKRLVPGYEAPVNLCYSARNRSASIRVPVVTSPKAKRIEVRFPDSSGAPYLAFTALLMAGLDGIENKIHPGEPVDKNLYDLPPEELKDIPTVPGSLAEAIDALEKDYEFLTKGGVMTEQFLEDYIEYKRNEEIDPIRLRPTPMEFFLYFDV</sequence>
<evidence type="ECO:0000256" key="18">
    <source>
        <dbReference type="RuleBase" id="RU000387"/>
    </source>
</evidence>
<feature type="binding site" evidence="13">
    <location>
        <position position="367"/>
    </location>
    <ligand>
        <name>ATP</name>
        <dbReference type="ChEBI" id="CHEBI:30616"/>
    </ligand>
</feature>
<dbReference type="PANTHER" id="PTHR43407:SF1">
    <property type="entry name" value="LENGSIN"/>
    <property type="match status" value="1"/>
</dbReference>
<feature type="binding site" evidence="12">
    <location>
        <position position="336"/>
    </location>
    <ligand>
        <name>L-glutamate</name>
        <dbReference type="ChEBI" id="CHEBI:29985"/>
    </ligand>
</feature>
<dbReference type="InterPro" id="IPR014746">
    <property type="entry name" value="Gln_synth/guanido_kin_cat_dom"/>
</dbReference>
<dbReference type="PROSITE" id="PS51986">
    <property type="entry name" value="GS_BETA_GRASP"/>
    <property type="match status" value="1"/>
</dbReference>
<evidence type="ECO:0000259" key="20">
    <source>
        <dbReference type="PROSITE" id="PS51986"/>
    </source>
</evidence>
<dbReference type="EC" id="6.3.1.2" evidence="19"/>
<dbReference type="InParanoid" id="F0S3Z3"/>
<feature type="binding site" evidence="14">
    <location>
        <position position="235"/>
    </location>
    <ligand>
        <name>Mg(2+)</name>
        <dbReference type="ChEBI" id="CHEBI:18420"/>
        <label>1</label>
    </ligand>
</feature>
<feature type="domain" description="GS beta-grasp" evidence="20">
    <location>
        <begin position="28"/>
        <end position="112"/>
    </location>
</feature>
<evidence type="ECO:0000256" key="6">
    <source>
        <dbReference type="ARBA" id="ARBA00022553"/>
    </source>
</evidence>
<dbReference type="HOGENOM" id="CLU_017290_1_2_0"/>
<dbReference type="KEGG" id="dte:Dester_0926"/>
<dbReference type="EMBL" id="CP002543">
    <property type="protein sequence ID" value="ADY73565.1"/>
    <property type="molecule type" value="Genomic_DNA"/>
</dbReference>
<evidence type="ECO:0000256" key="15">
    <source>
        <dbReference type="PIRSR" id="PIRSR604809-50"/>
    </source>
</evidence>
<dbReference type="PROSITE" id="PS00181">
    <property type="entry name" value="GLNA_ATP"/>
    <property type="match status" value="1"/>
</dbReference>
<evidence type="ECO:0000256" key="3">
    <source>
        <dbReference type="ARBA" id="ARBA00011354"/>
    </source>
</evidence>
<feature type="binding site" evidence="12">
    <location>
        <position position="354"/>
    </location>
    <ligand>
        <name>L-glutamate</name>
        <dbReference type="ChEBI" id="CHEBI:29985"/>
    </ligand>
</feature>
<dbReference type="Pfam" id="PF00120">
    <property type="entry name" value="Gln-synt_C"/>
    <property type="match status" value="1"/>
</dbReference>
<evidence type="ECO:0000256" key="9">
    <source>
        <dbReference type="ARBA" id="ARBA00022741"/>
    </source>
</evidence>
<evidence type="ECO:0000256" key="7">
    <source>
        <dbReference type="ARBA" id="ARBA00022598"/>
    </source>
</evidence>